<evidence type="ECO:0000256" key="1">
    <source>
        <dbReference type="SAM" id="MobiDB-lite"/>
    </source>
</evidence>
<evidence type="ECO:0000313" key="2">
    <source>
        <dbReference type="EMBL" id="MBW0588099.1"/>
    </source>
</evidence>
<dbReference type="EMBL" id="AVOT02129257">
    <property type="protein sequence ID" value="MBW0588099.1"/>
    <property type="molecule type" value="Genomic_DNA"/>
</dbReference>
<dbReference type="AlphaFoldDB" id="A0A9Q3KYQ6"/>
<keyword evidence="3" id="KW-1185">Reference proteome</keyword>
<feature type="region of interest" description="Disordered" evidence="1">
    <location>
        <begin position="114"/>
        <end position="134"/>
    </location>
</feature>
<accession>A0A9Q3KYQ6</accession>
<name>A0A9Q3KYQ6_9BASI</name>
<reference evidence="2" key="1">
    <citation type="submission" date="2021-03" db="EMBL/GenBank/DDBJ databases">
        <title>Draft genome sequence of rust myrtle Austropuccinia psidii MF-1, a brazilian biotype.</title>
        <authorList>
            <person name="Quecine M.C."/>
            <person name="Pachon D.M.R."/>
            <person name="Bonatelli M.L."/>
            <person name="Correr F.H."/>
            <person name="Franceschini L.M."/>
            <person name="Leite T.F."/>
            <person name="Margarido G.R.A."/>
            <person name="Almeida C.A."/>
            <person name="Ferrarezi J.A."/>
            <person name="Labate C.A."/>
        </authorList>
    </citation>
    <scope>NUCLEOTIDE SEQUENCE</scope>
    <source>
        <strain evidence="2">MF-1</strain>
    </source>
</reference>
<sequence>MSSKLTELPESSSALPQSVLCGSGVFSQLSSPFMASSGHFDPSQIYDGYRAVQIVDPACTECLTKHKDCFQHYNPQSLKCHYYFIGKKPFCCTGVPSSNVRRYLWSRKDGPFGKEFPVSEAPTPDGTSGLSQCE</sequence>
<evidence type="ECO:0000313" key="3">
    <source>
        <dbReference type="Proteomes" id="UP000765509"/>
    </source>
</evidence>
<feature type="compositionally biased region" description="Polar residues" evidence="1">
    <location>
        <begin position="125"/>
        <end position="134"/>
    </location>
</feature>
<organism evidence="2 3">
    <name type="scientific">Austropuccinia psidii MF-1</name>
    <dbReference type="NCBI Taxonomy" id="1389203"/>
    <lineage>
        <taxon>Eukaryota</taxon>
        <taxon>Fungi</taxon>
        <taxon>Dikarya</taxon>
        <taxon>Basidiomycota</taxon>
        <taxon>Pucciniomycotina</taxon>
        <taxon>Pucciniomycetes</taxon>
        <taxon>Pucciniales</taxon>
        <taxon>Sphaerophragmiaceae</taxon>
        <taxon>Austropuccinia</taxon>
    </lineage>
</organism>
<comment type="caution">
    <text evidence="2">The sequence shown here is derived from an EMBL/GenBank/DDBJ whole genome shotgun (WGS) entry which is preliminary data.</text>
</comment>
<gene>
    <name evidence="2" type="ORF">O181_127814</name>
</gene>
<dbReference type="Proteomes" id="UP000765509">
    <property type="component" value="Unassembled WGS sequence"/>
</dbReference>
<protein>
    <submittedName>
        <fullName evidence="2">Uncharacterized protein</fullName>
    </submittedName>
</protein>
<proteinExistence type="predicted"/>